<feature type="non-terminal residue" evidence="2">
    <location>
        <position position="602"/>
    </location>
</feature>
<evidence type="ECO:0000313" key="2">
    <source>
        <dbReference type="EMBL" id="KAK4207964.1"/>
    </source>
</evidence>
<evidence type="ECO:0000259" key="1">
    <source>
        <dbReference type="Pfam" id="PF06985"/>
    </source>
</evidence>
<feature type="non-terminal residue" evidence="2">
    <location>
        <position position="1"/>
    </location>
</feature>
<keyword evidence="3" id="KW-1185">Reference proteome</keyword>
<evidence type="ECO:0000313" key="3">
    <source>
        <dbReference type="Proteomes" id="UP001301769"/>
    </source>
</evidence>
<protein>
    <submittedName>
        <fullName evidence="2">Heterokaryon incompatibility protein-domain-containing protein</fullName>
    </submittedName>
</protein>
<dbReference type="Proteomes" id="UP001301769">
    <property type="component" value="Unassembled WGS sequence"/>
</dbReference>
<gene>
    <name evidence="2" type="ORF">QBC37DRAFT_268455</name>
</gene>
<organism evidence="2 3">
    <name type="scientific">Rhypophila decipiens</name>
    <dbReference type="NCBI Taxonomy" id="261697"/>
    <lineage>
        <taxon>Eukaryota</taxon>
        <taxon>Fungi</taxon>
        <taxon>Dikarya</taxon>
        <taxon>Ascomycota</taxon>
        <taxon>Pezizomycotina</taxon>
        <taxon>Sordariomycetes</taxon>
        <taxon>Sordariomycetidae</taxon>
        <taxon>Sordariales</taxon>
        <taxon>Naviculisporaceae</taxon>
        <taxon>Rhypophila</taxon>
    </lineage>
</organism>
<dbReference type="PANTHER" id="PTHR33112:SF13">
    <property type="entry name" value="HETEROKARYON INCOMPATIBILITY DOMAIN-CONTAINING PROTEIN"/>
    <property type="match status" value="1"/>
</dbReference>
<proteinExistence type="predicted"/>
<dbReference type="PANTHER" id="PTHR33112">
    <property type="entry name" value="DOMAIN PROTEIN, PUTATIVE-RELATED"/>
    <property type="match status" value="1"/>
</dbReference>
<comment type="caution">
    <text evidence="2">The sequence shown here is derived from an EMBL/GenBank/DDBJ whole genome shotgun (WGS) entry which is preliminary data.</text>
</comment>
<reference evidence="2" key="2">
    <citation type="submission" date="2023-05" db="EMBL/GenBank/DDBJ databases">
        <authorList>
            <consortium name="Lawrence Berkeley National Laboratory"/>
            <person name="Steindorff A."/>
            <person name="Hensen N."/>
            <person name="Bonometti L."/>
            <person name="Westerberg I."/>
            <person name="Brannstrom I.O."/>
            <person name="Guillou S."/>
            <person name="Cros-Aarteil S."/>
            <person name="Calhoun S."/>
            <person name="Haridas S."/>
            <person name="Kuo A."/>
            <person name="Mondo S."/>
            <person name="Pangilinan J."/>
            <person name="Riley R."/>
            <person name="Labutti K."/>
            <person name="Andreopoulos B."/>
            <person name="Lipzen A."/>
            <person name="Chen C."/>
            <person name="Yanf M."/>
            <person name="Daum C."/>
            <person name="Ng V."/>
            <person name="Clum A."/>
            <person name="Ohm R."/>
            <person name="Martin F."/>
            <person name="Silar P."/>
            <person name="Natvig D."/>
            <person name="Lalanne C."/>
            <person name="Gautier V."/>
            <person name="Ament-Velasquez S.L."/>
            <person name="Kruys A."/>
            <person name="Hutchinson M.I."/>
            <person name="Powell A.J."/>
            <person name="Barry K."/>
            <person name="Miller A.N."/>
            <person name="Grigoriev I.V."/>
            <person name="Debuchy R."/>
            <person name="Gladieux P."/>
            <person name="Thoren M.H."/>
            <person name="Johannesson H."/>
        </authorList>
    </citation>
    <scope>NUCLEOTIDE SEQUENCE</scope>
    <source>
        <strain evidence="2">PSN293</strain>
    </source>
</reference>
<reference evidence="2" key="1">
    <citation type="journal article" date="2023" name="Mol. Phylogenet. Evol.">
        <title>Genome-scale phylogeny and comparative genomics of the fungal order Sordariales.</title>
        <authorList>
            <person name="Hensen N."/>
            <person name="Bonometti L."/>
            <person name="Westerberg I."/>
            <person name="Brannstrom I.O."/>
            <person name="Guillou S."/>
            <person name="Cros-Aarteil S."/>
            <person name="Calhoun S."/>
            <person name="Haridas S."/>
            <person name="Kuo A."/>
            <person name="Mondo S."/>
            <person name="Pangilinan J."/>
            <person name="Riley R."/>
            <person name="LaButti K."/>
            <person name="Andreopoulos B."/>
            <person name="Lipzen A."/>
            <person name="Chen C."/>
            <person name="Yan M."/>
            <person name="Daum C."/>
            <person name="Ng V."/>
            <person name="Clum A."/>
            <person name="Steindorff A."/>
            <person name="Ohm R.A."/>
            <person name="Martin F."/>
            <person name="Silar P."/>
            <person name="Natvig D.O."/>
            <person name="Lalanne C."/>
            <person name="Gautier V."/>
            <person name="Ament-Velasquez S.L."/>
            <person name="Kruys A."/>
            <person name="Hutchinson M.I."/>
            <person name="Powell A.J."/>
            <person name="Barry K."/>
            <person name="Miller A.N."/>
            <person name="Grigoriev I.V."/>
            <person name="Debuchy R."/>
            <person name="Gladieux P."/>
            <person name="Hiltunen Thoren M."/>
            <person name="Johannesson H."/>
        </authorList>
    </citation>
    <scope>NUCLEOTIDE SEQUENCE</scope>
    <source>
        <strain evidence="2">PSN293</strain>
    </source>
</reference>
<dbReference type="AlphaFoldDB" id="A0AAN6XW22"/>
<feature type="domain" description="Heterokaryon incompatibility" evidence="1">
    <location>
        <begin position="74"/>
        <end position="250"/>
    </location>
</feature>
<accession>A0AAN6XW22</accession>
<dbReference type="InterPro" id="IPR010730">
    <property type="entry name" value="HET"/>
</dbReference>
<sequence>YPAIGYASHVPEHIALEKAVDLVREWTSRCESTHSGCRRGGAPEHLPKRVVDVVDGVRLVDTIADGSTVEVEPYLTLSHCWGSRKSAELLLKTTQHNIRQHHQQIPWADIPPLFRDAISLVRALGHRYIWIDSLCIIQGDDEDWMTESAAMAEIYSNAVLNIAGTAMRNSMSGLFRPRIHGQGFRDLRASNGDKSAASLQGMVLERGALDGDTIFARISHDRSHEVLYGDMGFFRTAMEPMLNRAWVFQERLLSRRTLHFSASEVLWECRTCCLCECTGMDRGHDLSVRSLNARGKTITDTGGYSLPTSDPSRLFQPKKVLFSIMCSMSLGDRPRELLDFWLRLIEEYSFLMLSHQTDRPFALGGIAKRVQSLIPSHKYLAGLWSLDLARALLWMPYPNKTVIRAGSGTPTWSWMTRVCFPRMYGDTTTCAIRYGHVIRHEFEPDARIKIHLGDTFCEYHHGNSFGWPIAGQIALSAPGMWAVVKMVRSTGRKAPETVWTGRQALHLLLQVEHLADGSGLKIPFSPDCPGASPETVGLSQRVLCVLFGGRKVQGGKSGPHYGLVLSPVAGQPDTFTRIGFFETDEEGATAFDVAPVQSVKLV</sequence>
<dbReference type="Pfam" id="PF06985">
    <property type="entry name" value="HET"/>
    <property type="match status" value="1"/>
</dbReference>
<name>A0AAN6XW22_9PEZI</name>
<dbReference type="EMBL" id="MU858265">
    <property type="protein sequence ID" value="KAK4207964.1"/>
    <property type="molecule type" value="Genomic_DNA"/>
</dbReference>